<dbReference type="Proteomes" id="UP000784294">
    <property type="component" value="Unassembled WGS sequence"/>
</dbReference>
<sequence>MNPSQLCEIICDKEFLRSLITPDSSSAPSKAESAFIREGGTESFQQGVDLACQSETGMLSNSESDHKWQSSLVTSNDYQECVTGVTFGNREEPSKVSLTAKEEAVLYGEKDLEQDSPHSDEHAAMGNADRVHNTDQI</sequence>
<reference evidence="2" key="1">
    <citation type="submission" date="2018-11" db="EMBL/GenBank/DDBJ databases">
        <authorList>
            <consortium name="Pathogen Informatics"/>
        </authorList>
    </citation>
    <scope>NUCLEOTIDE SEQUENCE</scope>
</reference>
<evidence type="ECO:0000256" key="1">
    <source>
        <dbReference type="SAM" id="MobiDB-lite"/>
    </source>
</evidence>
<name>A0A3S5AUL4_9PLAT</name>
<proteinExistence type="predicted"/>
<feature type="region of interest" description="Disordered" evidence="1">
    <location>
        <begin position="110"/>
        <end position="137"/>
    </location>
</feature>
<protein>
    <submittedName>
        <fullName evidence="2">Uncharacterized protein</fullName>
    </submittedName>
</protein>
<organism evidence="2 3">
    <name type="scientific">Protopolystoma xenopodis</name>
    <dbReference type="NCBI Taxonomy" id="117903"/>
    <lineage>
        <taxon>Eukaryota</taxon>
        <taxon>Metazoa</taxon>
        <taxon>Spiralia</taxon>
        <taxon>Lophotrochozoa</taxon>
        <taxon>Platyhelminthes</taxon>
        <taxon>Monogenea</taxon>
        <taxon>Polyopisthocotylea</taxon>
        <taxon>Polystomatidea</taxon>
        <taxon>Polystomatidae</taxon>
        <taxon>Protopolystoma</taxon>
    </lineage>
</organism>
<evidence type="ECO:0000313" key="2">
    <source>
        <dbReference type="EMBL" id="VEL28819.1"/>
    </source>
</evidence>
<keyword evidence="3" id="KW-1185">Reference proteome</keyword>
<evidence type="ECO:0000313" key="3">
    <source>
        <dbReference type="Proteomes" id="UP000784294"/>
    </source>
</evidence>
<accession>A0A3S5AUL4</accession>
<dbReference type="EMBL" id="CAAALY010098045">
    <property type="protein sequence ID" value="VEL28819.1"/>
    <property type="molecule type" value="Genomic_DNA"/>
</dbReference>
<dbReference type="AlphaFoldDB" id="A0A3S5AUL4"/>
<gene>
    <name evidence="2" type="ORF">PXEA_LOCUS22259</name>
</gene>
<comment type="caution">
    <text evidence="2">The sequence shown here is derived from an EMBL/GenBank/DDBJ whole genome shotgun (WGS) entry which is preliminary data.</text>
</comment>